<evidence type="ECO:0000256" key="1">
    <source>
        <dbReference type="ARBA" id="ARBA00001946"/>
    </source>
</evidence>
<evidence type="ECO:0000259" key="2">
    <source>
        <dbReference type="PROSITE" id="PS50887"/>
    </source>
</evidence>
<dbReference type="InterPro" id="IPR000160">
    <property type="entry name" value="GGDEF_dom"/>
</dbReference>
<dbReference type="SMART" id="SM00267">
    <property type="entry name" value="GGDEF"/>
    <property type="match status" value="1"/>
</dbReference>
<comment type="cofactor">
    <cofactor evidence="1">
        <name>Mg(2+)</name>
        <dbReference type="ChEBI" id="CHEBI:18420"/>
    </cofactor>
</comment>
<dbReference type="Gene3D" id="3.30.450.40">
    <property type="match status" value="1"/>
</dbReference>
<dbReference type="CDD" id="cd01949">
    <property type="entry name" value="GGDEF"/>
    <property type="match status" value="1"/>
</dbReference>
<dbReference type="Gene3D" id="3.30.70.270">
    <property type="match status" value="1"/>
</dbReference>
<dbReference type="NCBIfam" id="TIGR00254">
    <property type="entry name" value="GGDEF"/>
    <property type="match status" value="1"/>
</dbReference>
<name>A0A0L0EXS3_9GAMM</name>
<organism evidence="3 4">
    <name type="scientific">Pseudoalteromonas rubra</name>
    <dbReference type="NCBI Taxonomy" id="43658"/>
    <lineage>
        <taxon>Bacteria</taxon>
        <taxon>Pseudomonadati</taxon>
        <taxon>Pseudomonadota</taxon>
        <taxon>Gammaproteobacteria</taxon>
        <taxon>Alteromonadales</taxon>
        <taxon>Pseudoalteromonadaceae</taxon>
        <taxon>Pseudoalteromonas</taxon>
    </lineage>
</organism>
<dbReference type="PATRIC" id="fig|43658.6.peg.5964"/>
<dbReference type="PROSITE" id="PS50887">
    <property type="entry name" value="GGDEF"/>
    <property type="match status" value="1"/>
</dbReference>
<dbReference type="Pfam" id="PF00990">
    <property type="entry name" value="GGDEF"/>
    <property type="match status" value="1"/>
</dbReference>
<accession>A0A0L0EXS3</accession>
<feature type="domain" description="GGDEF" evidence="2">
    <location>
        <begin position="266"/>
        <end position="399"/>
    </location>
</feature>
<dbReference type="OrthoDB" id="766410at2"/>
<dbReference type="InterPro" id="IPR029787">
    <property type="entry name" value="Nucleotide_cyclase"/>
</dbReference>
<protein>
    <submittedName>
        <fullName evidence="3">Diguanylate cyclase</fullName>
    </submittedName>
</protein>
<evidence type="ECO:0000313" key="3">
    <source>
        <dbReference type="EMBL" id="KNC68608.1"/>
    </source>
</evidence>
<proteinExistence type="predicted"/>
<dbReference type="GO" id="GO:0003824">
    <property type="term" value="F:catalytic activity"/>
    <property type="evidence" value="ECO:0007669"/>
    <property type="project" value="UniProtKB-ARBA"/>
</dbReference>
<dbReference type="FunFam" id="3.30.70.270:FF:000001">
    <property type="entry name" value="Diguanylate cyclase domain protein"/>
    <property type="match status" value="1"/>
</dbReference>
<dbReference type="PANTHER" id="PTHR46663">
    <property type="entry name" value="DIGUANYLATE CYCLASE DGCT-RELATED"/>
    <property type="match status" value="1"/>
</dbReference>
<dbReference type="EMBL" id="LFZX01000016">
    <property type="protein sequence ID" value="KNC68608.1"/>
    <property type="molecule type" value="Genomic_DNA"/>
</dbReference>
<dbReference type="InterPro" id="IPR029016">
    <property type="entry name" value="GAF-like_dom_sf"/>
</dbReference>
<comment type="caution">
    <text evidence="3">The sequence shown here is derived from an EMBL/GenBank/DDBJ whole genome shotgun (WGS) entry which is preliminary data.</text>
</comment>
<sequence>MNEFLSETTEEALDSGEVIDSMTDIVACLNTSDSIQRFLLDIHCILQKVTYADNFYVVLYREDGSLTFPYFHDVKDDIDPEDLEALSLDEIAHSLTAYALQSQNVCNYTTEQLNEMVAEGRLNIIGTVPKQWLCFPLVNRNNFMGAFIIQSYRREDEYSGVIVDVLFTISHVISSALDAFNNQQALVEANTVLQNYQGELEIKVAERTQELESSLAELQKEIGIREALQQRLEHEALHDTLTGLTNRKFLFRELNNLAERSKRGSVTVHILYLDLDDFKPINDNYGHHSGDIVLQEVAKRIQGELRVYDVLCRLGGDEFVVVLSDPLEKSVLMQICSRLITCISSPIQLEGGQQVQCGCSIGVANNNGVFSAEALLKCADSALYSSKELGKNQAYFYEQASV</sequence>
<dbReference type="SUPFAM" id="SSF55781">
    <property type="entry name" value="GAF domain-like"/>
    <property type="match status" value="1"/>
</dbReference>
<reference evidence="4" key="1">
    <citation type="submission" date="2015-07" db="EMBL/GenBank/DDBJ databases">
        <title>Draft genome sequence of a Pseudoalteromonas rubra strain, OCN096, isolated from Kaneohe Bay, Oahu, Hawaii.</title>
        <authorList>
            <person name="Beurmann S."/>
            <person name="Ushijima B."/>
            <person name="Belcaid M."/>
            <person name="Callahan S.M."/>
            <person name="Aeby G.S."/>
        </authorList>
    </citation>
    <scope>NUCLEOTIDE SEQUENCE [LARGE SCALE GENOMIC DNA]</scope>
    <source>
        <strain evidence="4">OCN096</strain>
    </source>
</reference>
<dbReference type="Proteomes" id="UP000036850">
    <property type="component" value="Unassembled WGS sequence"/>
</dbReference>
<dbReference type="AlphaFoldDB" id="A0A0L0EXS3"/>
<gene>
    <name evidence="3" type="ORF">AC626_03675</name>
</gene>
<dbReference type="InterPro" id="IPR052163">
    <property type="entry name" value="DGC-Regulatory_Protein"/>
</dbReference>
<dbReference type="SUPFAM" id="SSF55073">
    <property type="entry name" value="Nucleotide cyclase"/>
    <property type="match status" value="1"/>
</dbReference>
<evidence type="ECO:0000313" key="4">
    <source>
        <dbReference type="Proteomes" id="UP000036850"/>
    </source>
</evidence>
<dbReference type="PANTHER" id="PTHR46663:SF2">
    <property type="entry name" value="GGDEF DOMAIN-CONTAINING PROTEIN"/>
    <property type="match status" value="1"/>
</dbReference>
<dbReference type="InterPro" id="IPR043128">
    <property type="entry name" value="Rev_trsase/Diguanyl_cyclase"/>
</dbReference>